<reference evidence="2 3" key="1">
    <citation type="submission" date="2017-07" db="EMBL/GenBank/DDBJ databases">
        <title>Mechanisms for carbon and nitrogen cycling indicate functional differentiation within the Candidate Phyla Radiation.</title>
        <authorList>
            <person name="Danczak R.E."/>
            <person name="Johnston M.D."/>
            <person name="Kenah C."/>
            <person name="Slattery M."/>
            <person name="Wrighton K.C."/>
            <person name="Wilkins M.J."/>
        </authorList>
    </citation>
    <scope>NUCLEOTIDE SEQUENCE [LARGE SCALE GENOMIC DNA]</scope>
    <source>
        <strain evidence="2">Athens1014_28</strain>
    </source>
</reference>
<name>A0A554LN61_9BACT</name>
<dbReference type="Gene3D" id="2.60.120.260">
    <property type="entry name" value="Galactose-binding domain-like"/>
    <property type="match status" value="1"/>
</dbReference>
<keyword evidence="1" id="KW-0472">Membrane</keyword>
<feature type="transmembrane region" description="Helical" evidence="1">
    <location>
        <begin position="12"/>
        <end position="33"/>
    </location>
</feature>
<protein>
    <recommendedName>
        <fullName evidence="4">F5/8 type C domain-containing protein</fullName>
    </recommendedName>
</protein>
<organism evidence="2 3">
    <name type="scientific">Candidatus Berkelbacteria bacterium Athens1014_28</name>
    <dbReference type="NCBI Taxonomy" id="2017145"/>
    <lineage>
        <taxon>Bacteria</taxon>
        <taxon>Candidatus Berkelbacteria</taxon>
    </lineage>
</organism>
<keyword evidence="1" id="KW-1133">Transmembrane helix</keyword>
<evidence type="ECO:0000256" key="1">
    <source>
        <dbReference type="SAM" id="Phobius"/>
    </source>
</evidence>
<accession>A0A554LN61</accession>
<evidence type="ECO:0000313" key="2">
    <source>
        <dbReference type="EMBL" id="TSC94313.1"/>
    </source>
</evidence>
<comment type="caution">
    <text evidence="2">The sequence shown here is derived from an EMBL/GenBank/DDBJ whole genome shotgun (WGS) entry which is preliminary data.</text>
</comment>
<keyword evidence="1" id="KW-0812">Transmembrane</keyword>
<dbReference type="SUPFAM" id="SSF49785">
    <property type="entry name" value="Galactose-binding domain-like"/>
    <property type="match status" value="1"/>
</dbReference>
<evidence type="ECO:0008006" key="4">
    <source>
        <dbReference type="Google" id="ProtNLM"/>
    </source>
</evidence>
<dbReference type="Proteomes" id="UP000316495">
    <property type="component" value="Unassembled WGS sequence"/>
</dbReference>
<dbReference type="InterPro" id="IPR008979">
    <property type="entry name" value="Galactose-bd-like_sf"/>
</dbReference>
<evidence type="ECO:0000313" key="3">
    <source>
        <dbReference type="Proteomes" id="UP000316495"/>
    </source>
</evidence>
<dbReference type="EMBL" id="VMGN01000016">
    <property type="protein sequence ID" value="TSC94313.1"/>
    <property type="molecule type" value="Genomic_DNA"/>
</dbReference>
<gene>
    <name evidence="2" type="ORF">Athens101428_356</name>
</gene>
<proteinExistence type="predicted"/>
<sequence length="195" mass="22099">MINKFNKLNNSFKILIISLFFIVMAIVVQLIMYNNNNNQLNTKAASSTTKIDLEAEWELGVRTNIDSTSVPGDIKIQDYSSTQIGYLAIYQNEPSMVSVTANDSEKSKAIDVDEYTYWYDTISGFGDSGYWQIDLGENKTITKINALVDYSLLASPVSVSLTFLTSTNGVERCCFSARWFQGLERTYWFSICKIY</sequence>
<dbReference type="AlphaFoldDB" id="A0A554LN61"/>